<evidence type="ECO:0000313" key="4">
    <source>
        <dbReference type="Proteomes" id="UP000028725"/>
    </source>
</evidence>
<keyword evidence="4" id="KW-1185">Reference proteome</keyword>
<organism evidence="3 4">
    <name type="scientific">Hyalangium minutum</name>
    <dbReference type="NCBI Taxonomy" id="394096"/>
    <lineage>
        <taxon>Bacteria</taxon>
        <taxon>Pseudomonadati</taxon>
        <taxon>Myxococcota</taxon>
        <taxon>Myxococcia</taxon>
        <taxon>Myxococcales</taxon>
        <taxon>Cystobacterineae</taxon>
        <taxon>Archangiaceae</taxon>
        <taxon>Hyalangium</taxon>
    </lineage>
</organism>
<feature type="domain" description="DUF6310" evidence="2">
    <location>
        <begin position="3"/>
        <end position="126"/>
    </location>
</feature>
<dbReference type="InterPro" id="IPR046277">
    <property type="entry name" value="DUF6310"/>
</dbReference>
<evidence type="ECO:0000313" key="3">
    <source>
        <dbReference type="EMBL" id="KFE63187.1"/>
    </source>
</evidence>
<dbReference type="RefSeq" id="WP_240487020.1">
    <property type="nucleotide sequence ID" value="NZ_JMCB01000018.1"/>
</dbReference>
<gene>
    <name evidence="3" type="ORF">DB31_2780</name>
</gene>
<name>A0A085W674_9BACT</name>
<comment type="caution">
    <text evidence="3">The sequence shown here is derived from an EMBL/GenBank/DDBJ whole genome shotgun (WGS) entry which is preliminary data.</text>
</comment>
<evidence type="ECO:0000259" key="2">
    <source>
        <dbReference type="Pfam" id="PF19829"/>
    </source>
</evidence>
<feature type="region of interest" description="Disordered" evidence="1">
    <location>
        <begin position="1"/>
        <end position="31"/>
    </location>
</feature>
<accession>A0A085W674</accession>
<feature type="compositionally biased region" description="Basic and acidic residues" evidence="1">
    <location>
        <begin position="18"/>
        <end position="27"/>
    </location>
</feature>
<protein>
    <recommendedName>
        <fullName evidence="2">DUF6310 domain-containing protein</fullName>
    </recommendedName>
</protein>
<dbReference type="Proteomes" id="UP000028725">
    <property type="component" value="Unassembled WGS sequence"/>
</dbReference>
<dbReference type="EMBL" id="JMCB01000018">
    <property type="protein sequence ID" value="KFE63187.1"/>
    <property type="molecule type" value="Genomic_DNA"/>
</dbReference>
<dbReference type="AlphaFoldDB" id="A0A085W674"/>
<sequence>MTTERSHPQCEPIPVPHAGEDDPHNECADTFPPNRYPGNDVLVGGKRFDALQVGVRVLWEIKTHRFETYSGFLRGQVIRDQVVELVEARNIATACGYGFVVGVSTQAHKDALEAAEPSLTIVVTGCKR</sequence>
<proteinExistence type="predicted"/>
<dbReference type="STRING" id="394096.DB31_2780"/>
<dbReference type="PATRIC" id="fig|394096.3.peg.7111"/>
<evidence type="ECO:0000256" key="1">
    <source>
        <dbReference type="SAM" id="MobiDB-lite"/>
    </source>
</evidence>
<reference evidence="3 4" key="1">
    <citation type="submission" date="2014-04" db="EMBL/GenBank/DDBJ databases">
        <title>Genome assembly of Hyalangium minutum DSM 14724.</title>
        <authorList>
            <person name="Sharma G."/>
            <person name="Subramanian S."/>
        </authorList>
    </citation>
    <scope>NUCLEOTIDE SEQUENCE [LARGE SCALE GENOMIC DNA]</scope>
    <source>
        <strain evidence="3 4">DSM 14724</strain>
    </source>
</reference>
<dbReference type="Pfam" id="PF19829">
    <property type="entry name" value="DUF6310"/>
    <property type="match status" value="1"/>
</dbReference>